<comment type="caution">
    <text evidence="1">The sequence shown here is derived from an EMBL/GenBank/DDBJ whole genome shotgun (WGS) entry which is preliminary data.</text>
</comment>
<dbReference type="Proteomes" id="UP001239445">
    <property type="component" value="Unassembled WGS sequence"/>
</dbReference>
<accession>A0AAJ0BHA7</accession>
<keyword evidence="2" id="KW-1185">Reference proteome</keyword>
<name>A0AAJ0BHA7_9PEZI</name>
<dbReference type="CDD" id="cd14797">
    <property type="entry name" value="DUF302"/>
    <property type="match status" value="1"/>
</dbReference>
<dbReference type="InterPro" id="IPR005180">
    <property type="entry name" value="DUF302"/>
</dbReference>
<organism evidence="1 2">
    <name type="scientific">Echria macrotheca</name>
    <dbReference type="NCBI Taxonomy" id="438768"/>
    <lineage>
        <taxon>Eukaryota</taxon>
        <taxon>Fungi</taxon>
        <taxon>Dikarya</taxon>
        <taxon>Ascomycota</taxon>
        <taxon>Pezizomycotina</taxon>
        <taxon>Sordariomycetes</taxon>
        <taxon>Sordariomycetidae</taxon>
        <taxon>Sordariales</taxon>
        <taxon>Schizotheciaceae</taxon>
        <taxon>Echria</taxon>
    </lineage>
</organism>
<proteinExistence type="predicted"/>
<reference evidence="1" key="1">
    <citation type="submission" date="2023-06" db="EMBL/GenBank/DDBJ databases">
        <title>Genome-scale phylogeny and comparative genomics of the fungal order Sordariales.</title>
        <authorList>
            <consortium name="Lawrence Berkeley National Laboratory"/>
            <person name="Hensen N."/>
            <person name="Bonometti L."/>
            <person name="Westerberg I."/>
            <person name="Brannstrom I.O."/>
            <person name="Guillou S."/>
            <person name="Cros-Aarteil S."/>
            <person name="Calhoun S."/>
            <person name="Haridas S."/>
            <person name="Kuo A."/>
            <person name="Mondo S."/>
            <person name="Pangilinan J."/>
            <person name="Riley R."/>
            <person name="Labutti K."/>
            <person name="Andreopoulos B."/>
            <person name="Lipzen A."/>
            <person name="Chen C."/>
            <person name="Yanf M."/>
            <person name="Daum C."/>
            <person name="Ng V."/>
            <person name="Clum A."/>
            <person name="Steindorff A."/>
            <person name="Ohm R."/>
            <person name="Martin F."/>
            <person name="Silar P."/>
            <person name="Natvig D."/>
            <person name="Lalanne C."/>
            <person name="Gautier V."/>
            <person name="Ament-Velasquez S.L."/>
            <person name="Kruys A."/>
            <person name="Hutchinson M.I."/>
            <person name="Powell A.J."/>
            <person name="Barry K."/>
            <person name="Miller A.N."/>
            <person name="Grigoriev I.V."/>
            <person name="Debuchy R."/>
            <person name="Gladieux P."/>
            <person name="Thoren M.H."/>
            <person name="Johannesson H."/>
        </authorList>
    </citation>
    <scope>NUCLEOTIDE SEQUENCE</scope>
    <source>
        <strain evidence="1">PSN4</strain>
    </source>
</reference>
<dbReference type="EMBL" id="MU839833">
    <property type="protein sequence ID" value="KAK1755856.1"/>
    <property type="molecule type" value="Genomic_DNA"/>
</dbReference>
<sequence>MASLTAAASPSPDKKAISDHHITLTHRTIVSKRSFGDTKAALESAIPPLDTSFVPVLAAGDTADGLALLQALPTLNNFILPPRDVGVLASVWGVPGKRAVQYEIGNPYTASKLVRFNLGVSLYVPIRVALIEDHDGVAKFVFDRPTSLFGQFKEPGIKPTAEALDDQLTQLFLFCGGWPSDWPIAPLP</sequence>
<dbReference type="AlphaFoldDB" id="A0AAJ0BHA7"/>
<dbReference type="SUPFAM" id="SSF103247">
    <property type="entry name" value="TT1751-like"/>
    <property type="match status" value="1"/>
</dbReference>
<protein>
    <recommendedName>
        <fullName evidence="3">DUF302 domain-containing protein</fullName>
    </recommendedName>
</protein>
<gene>
    <name evidence="1" type="ORF">QBC47DRAFT_413590</name>
</gene>
<evidence type="ECO:0000313" key="2">
    <source>
        <dbReference type="Proteomes" id="UP001239445"/>
    </source>
</evidence>
<dbReference type="InterPro" id="IPR035923">
    <property type="entry name" value="TT1751-like_sf"/>
</dbReference>
<evidence type="ECO:0008006" key="3">
    <source>
        <dbReference type="Google" id="ProtNLM"/>
    </source>
</evidence>
<evidence type="ECO:0000313" key="1">
    <source>
        <dbReference type="EMBL" id="KAK1755856.1"/>
    </source>
</evidence>
<dbReference type="Gene3D" id="3.30.310.70">
    <property type="entry name" value="TT1751-like domain"/>
    <property type="match status" value="1"/>
</dbReference>